<dbReference type="GO" id="GO:0000976">
    <property type="term" value="F:transcription cis-regulatory region binding"/>
    <property type="evidence" value="ECO:0007669"/>
    <property type="project" value="TreeGrafter"/>
</dbReference>
<feature type="compositionally biased region" description="Low complexity" evidence="3">
    <location>
        <begin position="511"/>
        <end position="524"/>
    </location>
</feature>
<dbReference type="SUPFAM" id="SSF55785">
    <property type="entry name" value="PYP-like sensor domain (PAS domain)"/>
    <property type="match status" value="2"/>
</dbReference>
<dbReference type="GO" id="GO:0032922">
    <property type="term" value="P:circadian regulation of gene expression"/>
    <property type="evidence" value="ECO:0007669"/>
    <property type="project" value="TreeGrafter"/>
</dbReference>
<dbReference type="EMBL" id="CACVKT020001843">
    <property type="protein sequence ID" value="CAC5372352.1"/>
    <property type="molecule type" value="Genomic_DNA"/>
</dbReference>
<feature type="compositionally biased region" description="Polar residues" evidence="3">
    <location>
        <begin position="998"/>
        <end position="1020"/>
    </location>
</feature>
<feature type="domain" description="PAS" evidence="4">
    <location>
        <begin position="297"/>
        <end position="342"/>
    </location>
</feature>
<name>A0A6J8AQG1_MYTCO</name>
<feature type="region of interest" description="Disordered" evidence="3">
    <location>
        <begin position="443"/>
        <end position="482"/>
    </location>
</feature>
<evidence type="ECO:0000313" key="5">
    <source>
        <dbReference type="EMBL" id="CAC5372352.1"/>
    </source>
</evidence>
<feature type="compositionally biased region" description="Polar residues" evidence="3">
    <location>
        <begin position="38"/>
        <end position="52"/>
    </location>
</feature>
<evidence type="ECO:0000256" key="2">
    <source>
        <dbReference type="ARBA" id="ARBA00023242"/>
    </source>
</evidence>
<feature type="compositionally biased region" description="Polar residues" evidence="3">
    <location>
        <begin position="957"/>
        <end position="968"/>
    </location>
</feature>
<dbReference type="OrthoDB" id="7788983at2759"/>
<dbReference type="GO" id="GO:0043153">
    <property type="term" value="P:entrainment of circadian clock by photoperiod"/>
    <property type="evidence" value="ECO:0007669"/>
    <property type="project" value="TreeGrafter"/>
</dbReference>
<feature type="region of interest" description="Disordered" evidence="3">
    <location>
        <begin position="21"/>
        <end position="59"/>
    </location>
</feature>
<dbReference type="GO" id="GO:0000122">
    <property type="term" value="P:negative regulation of transcription by RNA polymerase II"/>
    <property type="evidence" value="ECO:0007669"/>
    <property type="project" value="TreeGrafter"/>
</dbReference>
<keyword evidence="6" id="KW-1185">Reference proteome</keyword>
<dbReference type="InterPro" id="IPR022728">
    <property type="entry name" value="Period_circadian-like_C"/>
</dbReference>
<dbReference type="GO" id="GO:0005634">
    <property type="term" value="C:nucleus"/>
    <property type="evidence" value="ECO:0007669"/>
    <property type="project" value="UniProtKB-SubCell"/>
</dbReference>
<dbReference type="GO" id="GO:0001222">
    <property type="term" value="F:transcription corepressor binding"/>
    <property type="evidence" value="ECO:0007669"/>
    <property type="project" value="TreeGrafter"/>
</dbReference>
<sequence length="1087" mass="122567">MDNQKFIDSTYGSFSGFISSNSSSYSMSLSDSEFPEEQPSTSGCSSDFAHSTTQKDKRKERLKQYLRQLKQIVNPAAQSGAHVSTLGALRHVINSIQKNKEDDKNESSERCISICSTSESEVEMNILSLKAVDDLQILVSTKGMKIVQVSPSLKKILGYPVDSWIGRELTSFLHRKDVVTVNSSYVLDDPDKFDTNFSIKFDEDGNATSEAPKKVFYCRLRHYKSLKSGFNLAKKDQYTSFQASVSMKKFNSDKFKPKQFLLLECQPLNSAYNKNWSEMSTEKKTFGTRHSLFCSYTYIHPNAIPLLGYLPQDMVGMSIFDFYHPEEFEQLYNIYRQVVSSKGTTISSPKIRFRTHNGDWIYVKTEWSSFINPWSKRLEFIIGQHTVIKGPQNIDVFSPPPRQECIAEEPEQYHKNLRLIRKLLLQPVVDEARSVALNIVEEPTEEVSVSPTPDGDKEETSIKTQEAKKKFQSATRNEQRNEILNDNLSGTYEQLSYTNNIKRFLMSQPKTYSSSSHKSSGNDSYTDDSNAIDSDEVPDFGVDISYPKPPSFCSSTKVLVSEKEDMVPSPSCQTEEIVEETSREAQIIFSAIQEPNVLMSLTQETLQEHTKRQEKMYLEQAKQDSNLVLLNMTSKYSVQQESSQGLKRGHSTDLDETRRFKSFKAEDVSMLCPPFPMTTTGPVMKPAGGQPKIAFSNMYGIGLTQGTGAMYHGGPMPVVQLPQQPPITNGNPGKIQWPYYPQSGLSFYPQVMGGFYQPMTVLSYPMPLWTGGDNKGVTTTKHKAIFTQAGDKGNTAMSVSDSSSGENTSSSFMYLLELSNNQEIAKAKESKASTTTTRKRHSDPPWLFGVLWVEGIQMRYTVPRRKFNRTMKEDRDALKLLKQSDVVLKQMEELKENIEKSCQEPTEDEEADYLFMIDPDLFKDDSSSDSQEIEVSEKLRCSLKSFSESKTTDETITKSGNGDDNSFSETRDSLVGDEMDDQEKKSESECDSLPKSGYNDSSVDMESASYKSSDLTPSDSRSTDDKGSSMKESDTQSSKLSEGNKDSESENDLNQTQILDSQFDHFFVKIQRNLNIPKKASGLKKLT</sequence>
<protein>
    <submittedName>
        <fullName evidence="5">PER2</fullName>
    </submittedName>
</protein>
<dbReference type="InterPro" id="IPR000014">
    <property type="entry name" value="PAS"/>
</dbReference>
<reference evidence="5 6" key="1">
    <citation type="submission" date="2020-06" db="EMBL/GenBank/DDBJ databases">
        <authorList>
            <person name="Li R."/>
            <person name="Bekaert M."/>
        </authorList>
    </citation>
    <scope>NUCLEOTIDE SEQUENCE [LARGE SCALE GENOMIC DNA]</scope>
    <source>
        <strain evidence="6">wild</strain>
    </source>
</reference>
<evidence type="ECO:0000256" key="1">
    <source>
        <dbReference type="ARBA" id="ARBA00004123"/>
    </source>
</evidence>
<dbReference type="Gene3D" id="3.30.450.20">
    <property type="entry name" value="PAS domain"/>
    <property type="match status" value="2"/>
</dbReference>
<dbReference type="PANTHER" id="PTHR11269:SF16">
    <property type="entry name" value="PERIOD CIRCADIAN PROTEIN"/>
    <property type="match status" value="1"/>
</dbReference>
<dbReference type="Pfam" id="PF14598">
    <property type="entry name" value="PAS_11"/>
    <property type="match status" value="1"/>
</dbReference>
<dbReference type="SMART" id="SM00091">
    <property type="entry name" value="PAS"/>
    <property type="match status" value="2"/>
</dbReference>
<dbReference type="Pfam" id="PF12114">
    <property type="entry name" value="Period_C"/>
    <property type="match status" value="1"/>
</dbReference>
<gene>
    <name evidence="5" type="ORF">MCOR_10479</name>
</gene>
<dbReference type="AlphaFoldDB" id="A0A6J8AQG1"/>
<feature type="compositionally biased region" description="Basic and acidic residues" evidence="3">
    <location>
        <begin position="454"/>
        <end position="469"/>
    </location>
</feature>
<feature type="compositionally biased region" description="Basic and acidic residues" evidence="3">
    <location>
        <begin position="1021"/>
        <end position="1034"/>
    </location>
</feature>
<evidence type="ECO:0000259" key="4">
    <source>
        <dbReference type="PROSITE" id="PS50112"/>
    </source>
</evidence>
<accession>A0A6J8AQG1</accession>
<dbReference type="InterPro" id="IPR035965">
    <property type="entry name" value="PAS-like_dom_sf"/>
</dbReference>
<evidence type="ECO:0000256" key="3">
    <source>
        <dbReference type="SAM" id="MobiDB-lite"/>
    </source>
</evidence>
<dbReference type="CDD" id="cd00130">
    <property type="entry name" value="PAS"/>
    <property type="match status" value="2"/>
</dbReference>
<feature type="compositionally biased region" description="Low complexity" evidence="3">
    <location>
        <begin position="21"/>
        <end position="32"/>
    </location>
</feature>
<proteinExistence type="predicted"/>
<keyword evidence="2" id="KW-0539">Nucleus</keyword>
<dbReference type="PROSITE" id="PS50112">
    <property type="entry name" value="PAS"/>
    <property type="match status" value="2"/>
</dbReference>
<organism evidence="5 6">
    <name type="scientific">Mytilus coruscus</name>
    <name type="common">Sea mussel</name>
    <dbReference type="NCBI Taxonomy" id="42192"/>
    <lineage>
        <taxon>Eukaryota</taxon>
        <taxon>Metazoa</taxon>
        <taxon>Spiralia</taxon>
        <taxon>Lophotrochozoa</taxon>
        <taxon>Mollusca</taxon>
        <taxon>Bivalvia</taxon>
        <taxon>Autobranchia</taxon>
        <taxon>Pteriomorphia</taxon>
        <taxon>Mytilida</taxon>
        <taxon>Mytiloidea</taxon>
        <taxon>Mytilidae</taxon>
        <taxon>Mytilinae</taxon>
        <taxon>Mytilus</taxon>
    </lineage>
</organism>
<feature type="region of interest" description="Disordered" evidence="3">
    <location>
        <begin position="950"/>
        <end position="1057"/>
    </location>
</feature>
<dbReference type="Proteomes" id="UP000507470">
    <property type="component" value="Unassembled WGS sequence"/>
</dbReference>
<feature type="region of interest" description="Disordered" evidence="3">
    <location>
        <begin position="511"/>
        <end position="543"/>
    </location>
</feature>
<dbReference type="PANTHER" id="PTHR11269">
    <property type="entry name" value="PERIOD CIRCADIAN PROTEIN"/>
    <property type="match status" value="1"/>
</dbReference>
<dbReference type="GO" id="GO:0005737">
    <property type="term" value="C:cytoplasm"/>
    <property type="evidence" value="ECO:0007669"/>
    <property type="project" value="TreeGrafter"/>
</dbReference>
<feature type="domain" description="PAS" evidence="4">
    <location>
        <begin position="129"/>
        <end position="177"/>
    </location>
</feature>
<evidence type="ECO:0000313" key="6">
    <source>
        <dbReference type="Proteomes" id="UP000507470"/>
    </source>
</evidence>
<dbReference type="InterPro" id="IPR050760">
    <property type="entry name" value="Period_circadian_regulator"/>
</dbReference>
<comment type="subcellular location">
    <subcellularLocation>
        <location evidence="1">Nucleus</location>
    </subcellularLocation>
</comment>